<gene>
    <name evidence="2" type="ORF">PACILC2_36530</name>
</gene>
<proteinExistence type="predicted"/>
<dbReference type="Gene3D" id="3.30.720.110">
    <property type="match status" value="1"/>
</dbReference>
<dbReference type="RefSeq" id="WP_213529586.1">
    <property type="nucleotide sequence ID" value="NZ_BOVJ01000119.1"/>
</dbReference>
<evidence type="ECO:0000313" key="3">
    <source>
        <dbReference type="Proteomes" id="UP000680304"/>
    </source>
</evidence>
<sequence length="133" mass="14948">MKQFAPVGYQSVTPYFIVSNADQMIEFLVTAFYAEELNRHTDETGTVTHAEVRIGDSVVEISEGNDRFPSRVNTLHVFVENTDDCFKRALDAGAETLYEPSDMPYGERSGGIVDPFGNHWYIATFTKGSGYYE</sequence>
<dbReference type="InterPro" id="IPR004360">
    <property type="entry name" value="Glyas_Fos-R_dOase_dom"/>
</dbReference>
<dbReference type="Proteomes" id="UP000680304">
    <property type="component" value="Unassembled WGS sequence"/>
</dbReference>
<dbReference type="Gene3D" id="3.30.720.120">
    <property type="match status" value="1"/>
</dbReference>
<keyword evidence="3" id="KW-1185">Reference proteome</keyword>
<dbReference type="InterPro" id="IPR037523">
    <property type="entry name" value="VOC_core"/>
</dbReference>
<evidence type="ECO:0000313" key="2">
    <source>
        <dbReference type="EMBL" id="GIQ65085.1"/>
    </source>
</evidence>
<dbReference type="PANTHER" id="PTHR34109">
    <property type="entry name" value="BNAUNNG04460D PROTEIN-RELATED"/>
    <property type="match status" value="1"/>
</dbReference>
<dbReference type="Pfam" id="PF00903">
    <property type="entry name" value="Glyoxalase"/>
    <property type="match status" value="1"/>
</dbReference>
<reference evidence="2 3" key="1">
    <citation type="submission" date="2021-04" db="EMBL/GenBank/DDBJ databases">
        <title>Draft genome sequence of Paenibacillus cisolokensis, LC2-13A.</title>
        <authorList>
            <person name="Uke A."/>
            <person name="Chhe C."/>
            <person name="Baramee S."/>
            <person name="Kosugi A."/>
        </authorList>
    </citation>
    <scope>NUCLEOTIDE SEQUENCE [LARGE SCALE GENOMIC DNA]</scope>
    <source>
        <strain evidence="2 3">LC2-13A</strain>
    </source>
</reference>
<dbReference type="InterPro" id="IPR029068">
    <property type="entry name" value="Glyas_Bleomycin-R_OHBP_Dase"/>
</dbReference>
<organism evidence="2 3">
    <name type="scientific">Paenibacillus cisolokensis</name>
    <dbReference type="NCBI Taxonomy" id="1658519"/>
    <lineage>
        <taxon>Bacteria</taxon>
        <taxon>Bacillati</taxon>
        <taxon>Bacillota</taxon>
        <taxon>Bacilli</taxon>
        <taxon>Bacillales</taxon>
        <taxon>Paenibacillaceae</taxon>
        <taxon>Paenibacillus</taxon>
    </lineage>
</organism>
<comment type="caution">
    <text evidence="2">The sequence shown here is derived from an EMBL/GenBank/DDBJ whole genome shotgun (WGS) entry which is preliminary data.</text>
</comment>
<dbReference type="EMBL" id="BOVJ01000119">
    <property type="protein sequence ID" value="GIQ65085.1"/>
    <property type="molecule type" value="Genomic_DNA"/>
</dbReference>
<feature type="domain" description="VOC" evidence="1">
    <location>
        <begin position="8"/>
        <end position="125"/>
    </location>
</feature>
<dbReference type="PROSITE" id="PS51819">
    <property type="entry name" value="VOC"/>
    <property type="match status" value="1"/>
</dbReference>
<accession>A0ABQ4NA19</accession>
<name>A0ABQ4NA19_9BACL</name>
<protein>
    <submittedName>
        <fullName evidence="2">Glycosylase</fullName>
    </submittedName>
</protein>
<dbReference type="CDD" id="cd07246">
    <property type="entry name" value="VOC_like"/>
    <property type="match status" value="1"/>
</dbReference>
<dbReference type="SUPFAM" id="SSF54593">
    <property type="entry name" value="Glyoxalase/Bleomycin resistance protein/Dihydroxybiphenyl dioxygenase"/>
    <property type="match status" value="1"/>
</dbReference>
<evidence type="ECO:0000259" key="1">
    <source>
        <dbReference type="PROSITE" id="PS51819"/>
    </source>
</evidence>
<dbReference type="PANTHER" id="PTHR34109:SF1">
    <property type="entry name" value="VOC DOMAIN-CONTAINING PROTEIN"/>
    <property type="match status" value="1"/>
</dbReference>